<accession>A0ABX6ESK3</accession>
<dbReference type="Gene3D" id="3.40.50.1000">
    <property type="entry name" value="HAD superfamily/HAD-like"/>
    <property type="match status" value="1"/>
</dbReference>
<organism evidence="1 2">
    <name type="scientific">Kluyveromyces marxianus</name>
    <name type="common">Yeast</name>
    <name type="synonym">Candida kefyr</name>
    <dbReference type="NCBI Taxonomy" id="4911"/>
    <lineage>
        <taxon>Eukaryota</taxon>
        <taxon>Fungi</taxon>
        <taxon>Dikarya</taxon>
        <taxon>Ascomycota</taxon>
        <taxon>Saccharomycotina</taxon>
        <taxon>Saccharomycetes</taxon>
        <taxon>Saccharomycetales</taxon>
        <taxon>Saccharomycetaceae</taxon>
        <taxon>Kluyveromyces</taxon>
    </lineage>
</organism>
<gene>
    <name evidence="1" type="primary">TPP1</name>
    <name evidence="1" type="ORF">FIM1_1512</name>
</gene>
<dbReference type="InterPro" id="IPR013954">
    <property type="entry name" value="PNK3P"/>
</dbReference>
<keyword evidence="2" id="KW-1185">Reference proteome</keyword>
<dbReference type="InterPro" id="IPR006551">
    <property type="entry name" value="Polynucleotide_phosphatase"/>
</dbReference>
<dbReference type="Proteomes" id="UP000422736">
    <property type="component" value="Chromosome 2"/>
</dbReference>
<evidence type="ECO:0000313" key="2">
    <source>
        <dbReference type="Proteomes" id="UP000422736"/>
    </source>
</evidence>
<evidence type="ECO:0000313" key="1">
    <source>
        <dbReference type="EMBL" id="QGN14841.1"/>
    </source>
</evidence>
<name>A0ABX6ESK3_KLUMA</name>
<dbReference type="InterPro" id="IPR023214">
    <property type="entry name" value="HAD_sf"/>
</dbReference>
<dbReference type="PANTHER" id="PTHR12083">
    <property type="entry name" value="BIFUNCTIONAL POLYNUCLEOTIDE PHOSPHATASE/KINASE"/>
    <property type="match status" value="1"/>
</dbReference>
<dbReference type="EMBL" id="CP015055">
    <property type="protein sequence ID" value="QGN14841.1"/>
    <property type="molecule type" value="Genomic_DNA"/>
</dbReference>
<reference evidence="1 2" key="1">
    <citation type="submission" date="2016-03" db="EMBL/GenBank/DDBJ databases">
        <title>How can Kluyveromyces marxianus grow so fast - potential evolutionary course in Saccharomyces Complex revealed by comparative genomics.</title>
        <authorList>
            <person name="Mo W."/>
            <person name="Lu W."/>
            <person name="Yang X."/>
            <person name="Qi J."/>
            <person name="Lv H."/>
        </authorList>
    </citation>
    <scope>NUCLEOTIDE SEQUENCE [LARGE SCALE GENOMIC DNA]</scope>
    <source>
        <strain evidence="1 2">FIM1</strain>
    </source>
</reference>
<dbReference type="Pfam" id="PF08645">
    <property type="entry name" value="PNK3P"/>
    <property type="match status" value="1"/>
</dbReference>
<dbReference type="SUPFAM" id="SSF56784">
    <property type="entry name" value="HAD-like"/>
    <property type="match status" value="1"/>
</dbReference>
<dbReference type="InterPro" id="IPR036412">
    <property type="entry name" value="HAD-like_sf"/>
</dbReference>
<dbReference type="NCBIfam" id="TIGR01664">
    <property type="entry name" value="DNA-3'-Pase"/>
    <property type="match status" value="1"/>
</dbReference>
<dbReference type="PANTHER" id="PTHR12083:SF9">
    <property type="entry name" value="BIFUNCTIONAL POLYNUCLEOTIDE PHOSPHATASE_KINASE"/>
    <property type="match status" value="1"/>
</dbReference>
<protein>
    <submittedName>
        <fullName evidence="1">Polynucleotide 3-phosphatase</fullName>
    </submittedName>
</protein>
<sequence length="238" mass="26782">MSQSSHKLSVLPHLIKWIPKNPTAVKKVISFDLDHTIIKPVQGRFSRTSDDWLFMKYGEIDTLEKLSNYLNASPDLHFVLFSNQGGVVSEPKTTKSCIKHVDKINKILKHISDIDSNLCDRIWIYCATKKPASLFGKTKSTKSSNKVNKITKNNTDTATKQKIIDGRIITPELFDIMRKPNRGMFDEFIKDAGDGADSISVSFYCGDAAGRPNDFSDSDKAFADTIGVPFKLPEEFFR</sequence>
<proteinExistence type="predicted"/>